<reference evidence="7 8" key="1">
    <citation type="submission" date="2019-01" db="EMBL/GenBank/DDBJ databases">
        <authorList>
            <person name="Chen W.-M."/>
        </authorList>
    </citation>
    <scope>NUCLEOTIDE SEQUENCE [LARGE SCALE GENOMIC DNA]</scope>
    <source>
        <strain evidence="7 8">KYPC3</strain>
    </source>
</reference>
<keyword evidence="1" id="KW-0678">Repressor</keyword>
<dbReference type="Gene3D" id="1.10.357.10">
    <property type="entry name" value="Tetracycline Repressor, domain 2"/>
    <property type="match status" value="1"/>
</dbReference>
<dbReference type="RefSeq" id="WP_127698204.1">
    <property type="nucleotide sequence ID" value="NZ_SACS01000005.1"/>
</dbReference>
<dbReference type="InterPro" id="IPR039538">
    <property type="entry name" value="BetI_C"/>
</dbReference>
<dbReference type="PANTHER" id="PTHR30055:SF234">
    <property type="entry name" value="HTH-TYPE TRANSCRIPTIONAL REGULATOR BETI"/>
    <property type="match status" value="1"/>
</dbReference>
<dbReference type="InterPro" id="IPR009057">
    <property type="entry name" value="Homeodomain-like_sf"/>
</dbReference>
<dbReference type="OrthoDB" id="5816932at2"/>
<dbReference type="SUPFAM" id="SSF46689">
    <property type="entry name" value="Homeodomain-like"/>
    <property type="match status" value="1"/>
</dbReference>
<gene>
    <name evidence="7" type="ORF">EOE67_06345</name>
</gene>
<evidence type="ECO:0000256" key="5">
    <source>
        <dbReference type="PROSITE-ProRule" id="PRU00335"/>
    </source>
</evidence>
<dbReference type="InterPro" id="IPR050109">
    <property type="entry name" value="HTH-type_TetR-like_transc_reg"/>
</dbReference>
<evidence type="ECO:0000256" key="2">
    <source>
        <dbReference type="ARBA" id="ARBA00023015"/>
    </source>
</evidence>
<keyword evidence="2" id="KW-0805">Transcription regulation</keyword>
<dbReference type="EMBL" id="SACS01000005">
    <property type="protein sequence ID" value="RVU40216.1"/>
    <property type="molecule type" value="Genomic_DNA"/>
</dbReference>
<keyword evidence="3 5" id="KW-0238">DNA-binding</keyword>
<evidence type="ECO:0000313" key="7">
    <source>
        <dbReference type="EMBL" id="RVU40216.1"/>
    </source>
</evidence>
<accession>A0A437R0B6</accession>
<evidence type="ECO:0000256" key="4">
    <source>
        <dbReference type="ARBA" id="ARBA00023163"/>
    </source>
</evidence>
<feature type="DNA-binding region" description="H-T-H motif" evidence="5">
    <location>
        <begin position="38"/>
        <end position="57"/>
    </location>
</feature>
<evidence type="ECO:0000259" key="6">
    <source>
        <dbReference type="PROSITE" id="PS50977"/>
    </source>
</evidence>
<name>A0A437R0B6_9GAMM</name>
<dbReference type="AlphaFoldDB" id="A0A437R0B6"/>
<evidence type="ECO:0000256" key="3">
    <source>
        <dbReference type="ARBA" id="ARBA00023125"/>
    </source>
</evidence>
<feature type="domain" description="HTH tetR-type" evidence="6">
    <location>
        <begin position="15"/>
        <end position="75"/>
    </location>
</feature>
<proteinExistence type="predicted"/>
<keyword evidence="8" id="KW-1185">Reference proteome</keyword>
<sequence>MTIKAKKHQDPALAQARREQVLTAAADCFRRRGYHGAGMAEISKTAGMSPGHIYNYFDGKEAIIAGIIEQNMADLFSLLAGFAECDGDLVQAMVDGADYGVEKNLDPAYAALQLEMLSEAARNDKVATLLRHADDSMRAQLKLLLAGPQGSLRTLPDFEVDARIELLASVYNGLLVRAVLHPQLDRQQLLQALRPWLRQLLAG</sequence>
<protein>
    <submittedName>
        <fullName evidence="7">TetR/AcrR family transcriptional regulator</fullName>
    </submittedName>
</protein>
<evidence type="ECO:0000313" key="8">
    <source>
        <dbReference type="Proteomes" id="UP000283077"/>
    </source>
</evidence>
<dbReference type="GO" id="GO:0000976">
    <property type="term" value="F:transcription cis-regulatory region binding"/>
    <property type="evidence" value="ECO:0007669"/>
    <property type="project" value="TreeGrafter"/>
</dbReference>
<comment type="caution">
    <text evidence="7">The sequence shown here is derived from an EMBL/GenBank/DDBJ whole genome shotgun (WGS) entry which is preliminary data.</text>
</comment>
<dbReference type="PROSITE" id="PS50977">
    <property type="entry name" value="HTH_TETR_2"/>
    <property type="match status" value="1"/>
</dbReference>
<dbReference type="Pfam" id="PF00440">
    <property type="entry name" value="TetR_N"/>
    <property type="match status" value="1"/>
</dbReference>
<dbReference type="PANTHER" id="PTHR30055">
    <property type="entry name" value="HTH-TYPE TRANSCRIPTIONAL REGULATOR RUTR"/>
    <property type="match status" value="1"/>
</dbReference>
<keyword evidence="4" id="KW-0804">Transcription</keyword>
<dbReference type="InterPro" id="IPR036271">
    <property type="entry name" value="Tet_transcr_reg_TetR-rel_C_sf"/>
</dbReference>
<dbReference type="InterPro" id="IPR001647">
    <property type="entry name" value="HTH_TetR"/>
</dbReference>
<dbReference type="Proteomes" id="UP000283077">
    <property type="component" value="Unassembled WGS sequence"/>
</dbReference>
<dbReference type="Pfam" id="PF13977">
    <property type="entry name" value="TetR_C_6"/>
    <property type="match status" value="1"/>
</dbReference>
<dbReference type="GO" id="GO:0003700">
    <property type="term" value="F:DNA-binding transcription factor activity"/>
    <property type="evidence" value="ECO:0007669"/>
    <property type="project" value="TreeGrafter"/>
</dbReference>
<organism evidence="7 8">
    <name type="scientific">Rheinheimera riviphila</name>
    <dbReference type="NCBI Taxonomy" id="1834037"/>
    <lineage>
        <taxon>Bacteria</taxon>
        <taxon>Pseudomonadati</taxon>
        <taxon>Pseudomonadota</taxon>
        <taxon>Gammaproteobacteria</taxon>
        <taxon>Chromatiales</taxon>
        <taxon>Chromatiaceae</taxon>
        <taxon>Rheinheimera</taxon>
    </lineage>
</organism>
<dbReference type="SUPFAM" id="SSF48498">
    <property type="entry name" value="Tetracyclin repressor-like, C-terminal domain"/>
    <property type="match status" value="1"/>
</dbReference>
<dbReference type="PRINTS" id="PR00455">
    <property type="entry name" value="HTHTETR"/>
</dbReference>
<evidence type="ECO:0000256" key="1">
    <source>
        <dbReference type="ARBA" id="ARBA00022491"/>
    </source>
</evidence>